<evidence type="ECO:0000313" key="2">
    <source>
        <dbReference type="Proteomes" id="UP000178603"/>
    </source>
</evidence>
<sequence>MKQDMKTSPRFASRDDEVRATLTKEEVIRRIEKLGGIPDESNTDFDVYDQLLACEAINESTPVLSNSYIENNNTRDDVVAYEDGIDGCKQQVNLELTPSKLGAIAKLRELDYRTPPPEIASLLEVVFEGYGTKPGWWLVVAQRWNPRAINRDIAKLVKLHSSGRITLRNPAAYFSFLIQKRKKRRSL</sequence>
<accession>A0A1F8ARW9</accession>
<protein>
    <submittedName>
        <fullName evidence="1">Uncharacterized protein</fullName>
    </submittedName>
</protein>
<name>A0A1F8ARW9_9BACT</name>
<dbReference type="AlphaFoldDB" id="A0A1F8ARW9"/>
<gene>
    <name evidence="1" type="ORF">A3E44_00370</name>
</gene>
<dbReference type="EMBL" id="MGGW01000014">
    <property type="protein sequence ID" value="OGM54503.1"/>
    <property type="molecule type" value="Genomic_DNA"/>
</dbReference>
<evidence type="ECO:0000313" key="1">
    <source>
        <dbReference type="EMBL" id="OGM54503.1"/>
    </source>
</evidence>
<comment type="caution">
    <text evidence="1">The sequence shown here is derived from an EMBL/GenBank/DDBJ whole genome shotgun (WGS) entry which is preliminary data.</text>
</comment>
<organism evidence="1 2">
    <name type="scientific">Candidatus Woesebacteria bacterium RIFCSPHIGHO2_12_FULL_41_24</name>
    <dbReference type="NCBI Taxonomy" id="1802510"/>
    <lineage>
        <taxon>Bacteria</taxon>
        <taxon>Candidatus Woeseibacteriota</taxon>
    </lineage>
</organism>
<proteinExistence type="predicted"/>
<reference evidence="1 2" key="1">
    <citation type="journal article" date="2016" name="Nat. Commun.">
        <title>Thousands of microbial genomes shed light on interconnected biogeochemical processes in an aquifer system.</title>
        <authorList>
            <person name="Anantharaman K."/>
            <person name="Brown C.T."/>
            <person name="Hug L.A."/>
            <person name="Sharon I."/>
            <person name="Castelle C.J."/>
            <person name="Probst A.J."/>
            <person name="Thomas B.C."/>
            <person name="Singh A."/>
            <person name="Wilkins M.J."/>
            <person name="Karaoz U."/>
            <person name="Brodie E.L."/>
            <person name="Williams K.H."/>
            <person name="Hubbard S.S."/>
            <person name="Banfield J.F."/>
        </authorList>
    </citation>
    <scope>NUCLEOTIDE SEQUENCE [LARGE SCALE GENOMIC DNA]</scope>
</reference>
<dbReference type="Proteomes" id="UP000178603">
    <property type="component" value="Unassembled WGS sequence"/>
</dbReference>